<accession>A0AAV7YSF9</accession>
<comment type="caution">
    <text evidence="2">The sequence shown here is derived from an EMBL/GenBank/DDBJ whole genome shotgun (WGS) entry which is preliminary data.</text>
</comment>
<dbReference type="AlphaFoldDB" id="A0AAV7YSF9"/>
<gene>
    <name evidence="2" type="ORF">M0812_20794</name>
</gene>
<proteinExistence type="predicted"/>
<dbReference type="InterPro" id="IPR043136">
    <property type="entry name" value="B30.2/SPRY_sf"/>
</dbReference>
<dbReference type="Proteomes" id="UP001146793">
    <property type="component" value="Unassembled WGS sequence"/>
</dbReference>
<dbReference type="EMBL" id="JANTQA010000047">
    <property type="protein sequence ID" value="KAJ3431870.1"/>
    <property type="molecule type" value="Genomic_DNA"/>
</dbReference>
<keyword evidence="1" id="KW-0175">Coiled coil</keyword>
<protein>
    <submittedName>
        <fullName evidence="2">E3 ubiquitin-protein ligase trim39</fullName>
    </submittedName>
</protein>
<name>A0AAV7YSF9_9EUKA</name>
<sequence>MKSQTPPNRKNLPAEQNTSFQKPIQTNNILFCQVCNKKESEYHCNIYCESLQCSKQSKNLILFCQDEQQQKCQVCKKKCDSQRHITIKLQRELQNSFVDNNKYIKEITNKNNKKHQQINSVLENKKKINQKIEKLLEQIQHESELLKKKIDEFTKYSKAILEKKFFFINKKFEKIINNYNTAYVTKKSKIIKTNNQKSRNKNKQNVFENNKAKKCTVSQELFENNTLNRNLELSNNYHTVTTALNCNGNVCGSTVYTKGYHEITIKIDKFANTKNQSNFLRFGIINLNNKKHFLQKNNMKDTIFLETSYHHQQNQSKRRIYENVDNKWTSTPVDPNLIQGNIVCLYLNMDEKEISFQINTIKITSVFKIKS</sequence>
<reference evidence="2" key="1">
    <citation type="submission" date="2022-08" db="EMBL/GenBank/DDBJ databases">
        <title>Novel sulphate-reducing endosymbionts in the free-living metamonad Anaeramoeba.</title>
        <authorList>
            <person name="Jerlstrom-Hultqvist J."/>
            <person name="Cepicka I."/>
            <person name="Gallot-Lavallee L."/>
            <person name="Salas-Leiva D."/>
            <person name="Curtis B.A."/>
            <person name="Zahonova K."/>
            <person name="Pipaliya S."/>
            <person name="Dacks J."/>
            <person name="Roger A.J."/>
        </authorList>
    </citation>
    <scope>NUCLEOTIDE SEQUENCE</scope>
    <source>
        <strain evidence="2">Busselton2</strain>
    </source>
</reference>
<evidence type="ECO:0000313" key="2">
    <source>
        <dbReference type="EMBL" id="KAJ3431870.1"/>
    </source>
</evidence>
<feature type="coiled-coil region" evidence="1">
    <location>
        <begin position="118"/>
        <end position="152"/>
    </location>
</feature>
<organism evidence="2 3">
    <name type="scientific">Anaeramoeba flamelloides</name>
    <dbReference type="NCBI Taxonomy" id="1746091"/>
    <lineage>
        <taxon>Eukaryota</taxon>
        <taxon>Metamonada</taxon>
        <taxon>Anaeramoebidae</taxon>
        <taxon>Anaeramoeba</taxon>
    </lineage>
</organism>
<evidence type="ECO:0000256" key="1">
    <source>
        <dbReference type="SAM" id="Coils"/>
    </source>
</evidence>
<dbReference type="Gene3D" id="2.60.120.920">
    <property type="match status" value="1"/>
</dbReference>
<evidence type="ECO:0000313" key="3">
    <source>
        <dbReference type="Proteomes" id="UP001146793"/>
    </source>
</evidence>